<protein>
    <submittedName>
        <fullName evidence="2">Uncharacterized protein</fullName>
    </submittedName>
</protein>
<feature type="transmembrane region" description="Helical" evidence="1">
    <location>
        <begin position="45"/>
        <end position="64"/>
    </location>
</feature>
<sequence>MSWTQGNTSCVGIRSVANGAKMIYGPPEPPLHHHHRHVELWKRNFARATLMCIVILVGSTALGGPRPFDEVFTRTAYLLL</sequence>
<organism evidence="2 3">
    <name type="scientific">Caerostris darwini</name>
    <dbReference type="NCBI Taxonomy" id="1538125"/>
    <lineage>
        <taxon>Eukaryota</taxon>
        <taxon>Metazoa</taxon>
        <taxon>Ecdysozoa</taxon>
        <taxon>Arthropoda</taxon>
        <taxon>Chelicerata</taxon>
        <taxon>Arachnida</taxon>
        <taxon>Araneae</taxon>
        <taxon>Araneomorphae</taxon>
        <taxon>Entelegynae</taxon>
        <taxon>Araneoidea</taxon>
        <taxon>Araneidae</taxon>
        <taxon>Caerostris</taxon>
    </lineage>
</organism>
<keyword evidence="1" id="KW-1133">Transmembrane helix</keyword>
<keyword evidence="1" id="KW-0812">Transmembrane</keyword>
<evidence type="ECO:0000256" key="1">
    <source>
        <dbReference type="SAM" id="Phobius"/>
    </source>
</evidence>
<keyword evidence="1" id="KW-0472">Membrane</keyword>
<dbReference type="AlphaFoldDB" id="A0AAV4S8S8"/>
<evidence type="ECO:0000313" key="2">
    <source>
        <dbReference type="EMBL" id="GIY30643.1"/>
    </source>
</evidence>
<proteinExistence type="predicted"/>
<dbReference type="Proteomes" id="UP001054837">
    <property type="component" value="Unassembled WGS sequence"/>
</dbReference>
<accession>A0AAV4S8S8</accession>
<keyword evidence="3" id="KW-1185">Reference proteome</keyword>
<comment type="caution">
    <text evidence="2">The sequence shown here is derived from an EMBL/GenBank/DDBJ whole genome shotgun (WGS) entry which is preliminary data.</text>
</comment>
<dbReference type="EMBL" id="BPLQ01007524">
    <property type="protein sequence ID" value="GIY30643.1"/>
    <property type="molecule type" value="Genomic_DNA"/>
</dbReference>
<gene>
    <name evidence="2" type="ORF">CDAR_550761</name>
</gene>
<reference evidence="2 3" key="1">
    <citation type="submission" date="2021-06" db="EMBL/GenBank/DDBJ databases">
        <title>Caerostris darwini draft genome.</title>
        <authorList>
            <person name="Kono N."/>
            <person name="Arakawa K."/>
        </authorList>
    </citation>
    <scope>NUCLEOTIDE SEQUENCE [LARGE SCALE GENOMIC DNA]</scope>
</reference>
<evidence type="ECO:0000313" key="3">
    <source>
        <dbReference type="Proteomes" id="UP001054837"/>
    </source>
</evidence>
<name>A0AAV4S8S8_9ARAC</name>